<feature type="non-terminal residue" evidence="2">
    <location>
        <position position="1"/>
    </location>
</feature>
<reference evidence="2 3" key="1">
    <citation type="submission" date="2015-05" db="EMBL/GenBank/DDBJ databases">
        <authorList>
            <person name="Wang D.B."/>
            <person name="Wang M."/>
        </authorList>
    </citation>
    <scope>NUCLEOTIDE SEQUENCE [LARGE SCALE GENOMIC DNA]</scope>
    <source>
        <strain evidence="2">VL1</strain>
    </source>
</reference>
<feature type="compositionally biased region" description="Basic residues" evidence="1">
    <location>
        <begin position="126"/>
        <end position="141"/>
    </location>
</feature>
<evidence type="ECO:0000313" key="2">
    <source>
        <dbReference type="EMBL" id="CRK17605.1"/>
    </source>
</evidence>
<name>A0A0G4L792_VERLO</name>
<feature type="compositionally biased region" description="Basic residues" evidence="1">
    <location>
        <begin position="96"/>
        <end position="111"/>
    </location>
</feature>
<feature type="compositionally biased region" description="Basic residues" evidence="1">
    <location>
        <begin position="148"/>
        <end position="162"/>
    </location>
</feature>
<sequence>QAGQPQMRQREAELVDEGPQAGDLQARRRWVDGRQGQRRQEPALPGARGFRQDGPHAGALAGAARKVLARRRDQRHLHARGRRVPDPPQGPAGLAHPRHRDGRLPARRRARGHLDQPRRARGPAPRVRHGPPPHRVGRRQPRGQLQPRARRLYHLRHRRQRRRQDPAQGRARHHAERPARRQQDGPRRDCRRRPWRHGARRPQDARGRAHRLCPGQEGRRRRSH</sequence>
<feature type="non-terminal residue" evidence="2">
    <location>
        <position position="224"/>
    </location>
</feature>
<proteinExistence type="predicted"/>
<protein>
    <submittedName>
        <fullName evidence="2">Uncharacterized protein</fullName>
    </submittedName>
</protein>
<keyword evidence="3" id="KW-1185">Reference proteome</keyword>
<accession>A0A0G4L792</accession>
<feature type="compositionally biased region" description="Basic and acidic residues" evidence="1">
    <location>
        <begin position="176"/>
        <end position="188"/>
    </location>
</feature>
<dbReference type="Proteomes" id="UP000044602">
    <property type="component" value="Unassembled WGS sequence"/>
</dbReference>
<dbReference type="EMBL" id="CVQH01008768">
    <property type="protein sequence ID" value="CRK17605.1"/>
    <property type="molecule type" value="Genomic_DNA"/>
</dbReference>
<evidence type="ECO:0000313" key="3">
    <source>
        <dbReference type="Proteomes" id="UP000044602"/>
    </source>
</evidence>
<feature type="region of interest" description="Disordered" evidence="1">
    <location>
        <begin position="1"/>
        <end position="224"/>
    </location>
</feature>
<feature type="compositionally biased region" description="Basic residues" evidence="1">
    <location>
        <begin position="189"/>
        <end position="200"/>
    </location>
</feature>
<dbReference type="AlphaFoldDB" id="A0A0G4L792"/>
<gene>
    <name evidence="2" type="ORF">BN1708_017599</name>
</gene>
<evidence type="ECO:0000256" key="1">
    <source>
        <dbReference type="SAM" id="MobiDB-lite"/>
    </source>
</evidence>
<organism evidence="2 3">
    <name type="scientific">Verticillium longisporum</name>
    <name type="common">Verticillium dahliae var. longisporum</name>
    <dbReference type="NCBI Taxonomy" id="100787"/>
    <lineage>
        <taxon>Eukaryota</taxon>
        <taxon>Fungi</taxon>
        <taxon>Dikarya</taxon>
        <taxon>Ascomycota</taxon>
        <taxon>Pezizomycotina</taxon>
        <taxon>Sordariomycetes</taxon>
        <taxon>Hypocreomycetidae</taxon>
        <taxon>Glomerellales</taxon>
        <taxon>Plectosphaerellaceae</taxon>
        <taxon>Verticillium</taxon>
    </lineage>
</organism>
<feature type="compositionally biased region" description="Basic residues" evidence="1">
    <location>
        <begin position="67"/>
        <end position="82"/>
    </location>
</feature>